<gene>
    <name evidence="3" type="ORF">Q9S71_13140</name>
</gene>
<keyword evidence="4" id="KW-1185">Reference proteome</keyword>
<organism evidence="3 4">
    <name type="scientific">Microbacterium gawkjiense</name>
    <dbReference type="NCBI Taxonomy" id="3067309"/>
    <lineage>
        <taxon>Bacteria</taxon>
        <taxon>Bacillati</taxon>
        <taxon>Actinomycetota</taxon>
        <taxon>Actinomycetes</taxon>
        <taxon>Micrococcales</taxon>
        <taxon>Microbacteriaceae</taxon>
        <taxon>Microbacterium</taxon>
    </lineage>
</organism>
<dbReference type="Proteomes" id="UP001251849">
    <property type="component" value="Unassembled WGS sequence"/>
</dbReference>
<keyword evidence="2" id="KW-0732">Signal</keyword>
<feature type="region of interest" description="Disordered" evidence="1">
    <location>
        <begin position="25"/>
        <end position="55"/>
    </location>
</feature>
<reference evidence="3 4" key="1">
    <citation type="submission" date="2023-08" db="EMBL/GenBank/DDBJ databases">
        <title>Microbacterium aquilitoris sp. nov. and Microbacterium gwkjibeachense sp. nov., isolated from beach.</title>
        <authorList>
            <person name="Lee S.D."/>
            <person name="Yang H."/>
            <person name="Kim I."/>
        </authorList>
    </citation>
    <scope>NUCLEOTIDE SEQUENCE [LARGE SCALE GENOMIC DNA]</scope>
    <source>
        <strain evidence="3 4">KSW4-11</strain>
    </source>
</reference>
<evidence type="ECO:0000256" key="1">
    <source>
        <dbReference type="SAM" id="MobiDB-lite"/>
    </source>
</evidence>
<sequence>MRTRVGLSLAVLTTVLLAGCTVAGEAAPQPSPAAPESSPAPSMPASPTPTAESRVEPVRLFDGECDRMLAPATLDAFLGDGWQDYDQWLTTQYAGSPDRVDPAPEGTLGGMECRWKAPEDSASGLFDLRVLALPADAVPADFAEKFATAACDWQYDALICRLLRVEDGVAILAATLASESEADTHDDALSQAIDAVAASARRGVAAAAPVTRSDRWWDGPACEAIGERIADLTEGTFVAGYWEGVESPEAGFFRTAGVSQECPWFSESETLPAGEPHRIFSVTTYPGGHWMWADLVEGASPVDVSGAVDAATFSEREDEAGSIYVTDGVNVLHVNGADLGFNVDVAERVLDVANS</sequence>
<evidence type="ECO:0000256" key="2">
    <source>
        <dbReference type="SAM" id="SignalP"/>
    </source>
</evidence>
<evidence type="ECO:0008006" key="5">
    <source>
        <dbReference type="Google" id="ProtNLM"/>
    </source>
</evidence>
<dbReference type="EMBL" id="JAUZVV010000002">
    <property type="protein sequence ID" value="MDT3317766.1"/>
    <property type="molecule type" value="Genomic_DNA"/>
</dbReference>
<feature type="compositionally biased region" description="Low complexity" evidence="1">
    <location>
        <begin position="25"/>
        <end position="40"/>
    </location>
</feature>
<dbReference type="RefSeq" id="WP_311862786.1">
    <property type="nucleotide sequence ID" value="NZ_JAUZVV010000002.1"/>
</dbReference>
<feature type="signal peptide" evidence="2">
    <location>
        <begin position="1"/>
        <end position="23"/>
    </location>
</feature>
<proteinExistence type="predicted"/>
<feature type="chain" id="PRO_5046000332" description="DUF3558 domain-containing protein" evidence="2">
    <location>
        <begin position="24"/>
        <end position="355"/>
    </location>
</feature>
<name>A0ABU3GE42_9MICO</name>
<dbReference type="PROSITE" id="PS51257">
    <property type="entry name" value="PROKAR_LIPOPROTEIN"/>
    <property type="match status" value="1"/>
</dbReference>
<evidence type="ECO:0000313" key="3">
    <source>
        <dbReference type="EMBL" id="MDT3317766.1"/>
    </source>
</evidence>
<accession>A0ABU3GE42</accession>
<protein>
    <recommendedName>
        <fullName evidence="5">DUF3558 domain-containing protein</fullName>
    </recommendedName>
</protein>
<comment type="caution">
    <text evidence="3">The sequence shown here is derived from an EMBL/GenBank/DDBJ whole genome shotgun (WGS) entry which is preliminary data.</text>
</comment>
<evidence type="ECO:0000313" key="4">
    <source>
        <dbReference type="Proteomes" id="UP001251849"/>
    </source>
</evidence>